<dbReference type="InterPro" id="IPR027417">
    <property type="entry name" value="P-loop_NTPase"/>
</dbReference>
<dbReference type="RefSeq" id="WP_348946098.1">
    <property type="nucleotide sequence ID" value="NZ_CP157355.1"/>
</dbReference>
<dbReference type="AlphaFoldDB" id="A0AAU7FEA9"/>
<dbReference type="EMBL" id="CP157355">
    <property type="protein sequence ID" value="XBM01859.1"/>
    <property type="molecule type" value="Genomic_DNA"/>
</dbReference>
<dbReference type="Gene3D" id="3.30.300.160">
    <property type="entry name" value="Type II secretion system, protein E, N-terminal domain"/>
    <property type="match status" value="1"/>
</dbReference>
<dbReference type="Pfam" id="PF00437">
    <property type="entry name" value="T2SSE"/>
    <property type="match status" value="1"/>
</dbReference>
<dbReference type="InterPro" id="IPR003593">
    <property type="entry name" value="AAA+_ATPase"/>
</dbReference>
<gene>
    <name evidence="5" type="ORF">ABHF33_06210</name>
</gene>
<dbReference type="InterPro" id="IPR007831">
    <property type="entry name" value="T2SS_GspE_N"/>
</dbReference>
<dbReference type="GO" id="GO:0005886">
    <property type="term" value="C:plasma membrane"/>
    <property type="evidence" value="ECO:0007669"/>
    <property type="project" value="TreeGrafter"/>
</dbReference>
<organism evidence="5">
    <name type="scientific">Chitinibacter mangrovi</name>
    <dbReference type="NCBI Taxonomy" id="3153927"/>
    <lineage>
        <taxon>Bacteria</taxon>
        <taxon>Pseudomonadati</taxon>
        <taxon>Pseudomonadota</taxon>
        <taxon>Betaproteobacteria</taxon>
        <taxon>Neisseriales</taxon>
        <taxon>Chitinibacteraceae</taxon>
        <taxon>Chitinibacter</taxon>
    </lineage>
</organism>
<dbReference type="SMART" id="SM00382">
    <property type="entry name" value="AAA"/>
    <property type="match status" value="1"/>
</dbReference>
<dbReference type="SUPFAM" id="SSF52540">
    <property type="entry name" value="P-loop containing nucleoside triphosphate hydrolases"/>
    <property type="match status" value="1"/>
</dbReference>
<dbReference type="Pfam" id="PF05157">
    <property type="entry name" value="MshEN"/>
    <property type="match status" value="1"/>
</dbReference>
<dbReference type="PANTHER" id="PTHR30258">
    <property type="entry name" value="TYPE II SECRETION SYSTEM PROTEIN GSPE-RELATED"/>
    <property type="match status" value="1"/>
</dbReference>
<evidence type="ECO:0000313" key="5">
    <source>
        <dbReference type="EMBL" id="XBM01859.1"/>
    </source>
</evidence>
<proteinExistence type="inferred from homology"/>
<dbReference type="GO" id="GO:0016887">
    <property type="term" value="F:ATP hydrolysis activity"/>
    <property type="evidence" value="ECO:0007669"/>
    <property type="project" value="TreeGrafter"/>
</dbReference>
<reference evidence="5" key="1">
    <citation type="submission" date="2024-05" db="EMBL/GenBank/DDBJ databases">
        <authorList>
            <person name="Yang L."/>
            <person name="Pan L."/>
        </authorList>
    </citation>
    <scope>NUCLEOTIDE SEQUENCE</scope>
    <source>
        <strain evidence="5">FCG-7</strain>
    </source>
</reference>
<dbReference type="PANTHER" id="PTHR30258:SF2">
    <property type="entry name" value="COMG OPERON PROTEIN 1"/>
    <property type="match status" value="1"/>
</dbReference>
<evidence type="ECO:0000256" key="1">
    <source>
        <dbReference type="ARBA" id="ARBA00006611"/>
    </source>
</evidence>
<comment type="similarity">
    <text evidence="1">Belongs to the GSP E family.</text>
</comment>
<sequence>MAGQNKQLLGQQLIAQGLITEDQLRIALLEQKQSGLLLGKILVLLGFMSERVLQEALAEKLGHETADLVRMIADPQAIRLIPKELAKRLLVLPLGLNAHTQQLTVAMANPDNLLALDQLRMQIKDQYQIVPLLAAESDITHAINQYYGFELSIDGILHEIETGEIDYASQSLSAGEYSQPVVRLIDALLADAATRGASDVHFEPEQSFVRIRYRIDGVLRQVRSLHKTYWPAMVVRLKVLASMNIAETRAPQDGRMSLMLSGRSLDFRVSAHPTTWGENMVLRILDRQQGLVPLASLGISAANLALLQLMIARPEGIILLTGPTGSGKTTTLYSILNQINSLDLNIMTLEDPVEYPLPMVRQTSINDSSKLDFVNGIRSILRQDPDVILIGEIRDHASAEMAFRAAMTGHQVYATLHTGSALGVLPRLLDMGVLPDVLCGNIIGMIAQRLVRILCPHCKEAYEADAFEQTLLGLSSDAPRTLYRASGCPQCEHQGYQGRTMVMELLKTDSELDELIARRATAHELRQMAQRKGFVPLADDACRLVRSGLTSLDEIGRVVDLTDRVH</sequence>
<dbReference type="Gene3D" id="3.40.50.300">
    <property type="entry name" value="P-loop containing nucleotide triphosphate hydrolases"/>
    <property type="match status" value="1"/>
</dbReference>
<dbReference type="InterPro" id="IPR037257">
    <property type="entry name" value="T2SS_E_N_sf"/>
</dbReference>
<dbReference type="SUPFAM" id="SSF160246">
    <property type="entry name" value="EspE N-terminal domain-like"/>
    <property type="match status" value="1"/>
</dbReference>
<evidence type="ECO:0000259" key="4">
    <source>
        <dbReference type="PROSITE" id="PS00662"/>
    </source>
</evidence>
<name>A0AAU7FEA9_9NEIS</name>
<evidence type="ECO:0000256" key="2">
    <source>
        <dbReference type="ARBA" id="ARBA00022741"/>
    </source>
</evidence>
<accession>A0AAU7FEA9</accession>
<feature type="domain" description="Bacterial type II secretion system protein E" evidence="4">
    <location>
        <begin position="381"/>
        <end position="395"/>
    </location>
</feature>
<dbReference type="InterPro" id="IPR001482">
    <property type="entry name" value="T2SS/T4SS_dom"/>
</dbReference>
<dbReference type="Gene3D" id="3.30.450.90">
    <property type="match status" value="1"/>
</dbReference>
<protein>
    <submittedName>
        <fullName evidence="5">GspE/PulE family protein</fullName>
    </submittedName>
</protein>
<keyword evidence="3" id="KW-0067">ATP-binding</keyword>
<evidence type="ECO:0000256" key="3">
    <source>
        <dbReference type="ARBA" id="ARBA00022840"/>
    </source>
</evidence>
<dbReference type="PROSITE" id="PS00662">
    <property type="entry name" value="T2SP_E"/>
    <property type="match status" value="1"/>
</dbReference>
<dbReference type="CDD" id="cd01129">
    <property type="entry name" value="PulE-GspE-like"/>
    <property type="match status" value="1"/>
</dbReference>
<dbReference type="GO" id="GO:0005524">
    <property type="term" value="F:ATP binding"/>
    <property type="evidence" value="ECO:0007669"/>
    <property type="project" value="UniProtKB-KW"/>
</dbReference>
<dbReference type="KEGG" id="cmav:ABHF33_06210"/>
<keyword evidence="2" id="KW-0547">Nucleotide-binding</keyword>